<dbReference type="Proteomes" id="UP001144673">
    <property type="component" value="Chromosome 3"/>
</dbReference>
<dbReference type="RefSeq" id="XP_056049849.1">
    <property type="nucleotide sequence ID" value="XM_056192744.1"/>
</dbReference>
<keyword evidence="3" id="KW-1185">Reference proteome</keyword>
<evidence type="ECO:0000313" key="2">
    <source>
        <dbReference type="EMBL" id="KAJ4146908.1"/>
    </source>
</evidence>
<proteinExistence type="predicted"/>
<dbReference type="GeneID" id="80888625"/>
<dbReference type="EMBL" id="JAJHUN010000010">
    <property type="protein sequence ID" value="KAJ4146908.1"/>
    <property type="molecule type" value="Genomic_DNA"/>
</dbReference>
<protein>
    <submittedName>
        <fullName evidence="2">Uncharacterized protein</fullName>
    </submittedName>
</protein>
<name>A0A9W8Q4V9_AKAMU</name>
<gene>
    <name evidence="2" type="ORF">LMH87_001466</name>
</gene>
<evidence type="ECO:0000313" key="3">
    <source>
        <dbReference type="Proteomes" id="UP001144673"/>
    </source>
</evidence>
<dbReference type="KEGG" id="amus:LMH87_001466"/>
<organism evidence="2 3">
    <name type="scientific">Akanthomyces muscarius</name>
    <name type="common">Entomopathogenic fungus</name>
    <name type="synonym">Lecanicillium muscarium</name>
    <dbReference type="NCBI Taxonomy" id="2231603"/>
    <lineage>
        <taxon>Eukaryota</taxon>
        <taxon>Fungi</taxon>
        <taxon>Dikarya</taxon>
        <taxon>Ascomycota</taxon>
        <taxon>Pezizomycotina</taxon>
        <taxon>Sordariomycetes</taxon>
        <taxon>Hypocreomycetidae</taxon>
        <taxon>Hypocreales</taxon>
        <taxon>Cordycipitaceae</taxon>
        <taxon>Akanthomyces</taxon>
    </lineage>
</organism>
<feature type="compositionally biased region" description="Polar residues" evidence="1">
    <location>
        <begin position="125"/>
        <end position="138"/>
    </location>
</feature>
<evidence type="ECO:0000256" key="1">
    <source>
        <dbReference type="SAM" id="MobiDB-lite"/>
    </source>
</evidence>
<feature type="region of interest" description="Disordered" evidence="1">
    <location>
        <begin position="125"/>
        <end position="175"/>
    </location>
</feature>
<dbReference type="AlphaFoldDB" id="A0A9W8Q4V9"/>
<comment type="caution">
    <text evidence="2">The sequence shown here is derived from an EMBL/GenBank/DDBJ whole genome shotgun (WGS) entry which is preliminary data.</text>
</comment>
<accession>A0A9W8Q4V9</accession>
<sequence>MLPGRWKDTNVVRLMDAEIQAVLAFIDRKHPNLKEELKLLSEFTSNFIHCGRLPNERLKMEYSSDGKFNELLLPEDECIGNGGGQRMTLQFACSPLAVSNAVASQPSTGAVMVPLTAQFAGGSTANIQSQNHPHSAPSSRPLEGARCSLPPISSLPRLADSPTTEPSPSVDEPYN</sequence>
<reference evidence="2" key="1">
    <citation type="journal article" date="2023" name="Access Microbiol">
        <title>De-novo genome assembly for Akanthomyces muscarius, a biocontrol agent of insect agricultural pests.</title>
        <authorList>
            <person name="Erdos Z."/>
            <person name="Studholme D.J."/>
            <person name="Raymond B."/>
            <person name="Sharma M."/>
        </authorList>
    </citation>
    <scope>NUCLEOTIDE SEQUENCE</scope>
    <source>
        <strain evidence="2">Ve6</strain>
    </source>
</reference>